<name>A0A654LZJ9_9ARCH</name>
<dbReference type="EMBL" id="CP012850">
    <property type="protein sequence ID" value="ALI36210.1"/>
    <property type="molecule type" value="Genomic_DNA"/>
</dbReference>
<dbReference type="RefSeq" id="WP_196815523.1">
    <property type="nucleotide sequence ID" value="NZ_CP012850.1"/>
</dbReference>
<evidence type="ECO:0008006" key="3">
    <source>
        <dbReference type="Google" id="ProtNLM"/>
    </source>
</evidence>
<organism evidence="1 2">
    <name type="scientific">Candidatus Nitrosocosmicus oleophilus</name>
    <dbReference type="NCBI Taxonomy" id="1353260"/>
    <lineage>
        <taxon>Archaea</taxon>
        <taxon>Nitrososphaerota</taxon>
        <taxon>Nitrososphaeria</taxon>
        <taxon>Nitrososphaerales</taxon>
        <taxon>Nitrososphaeraceae</taxon>
        <taxon>Candidatus Nitrosocosmicus</taxon>
    </lineage>
</organism>
<reference evidence="2" key="1">
    <citation type="submission" date="2015-10" db="EMBL/GenBank/DDBJ databases">
        <title>Niche specialization of a soil ammonia-oxidizing archaeon, Candidatus Nitrosocosmicus oleophilus.</title>
        <authorList>
            <person name="Jung M.-Y."/>
            <person name="Rhee S.-K."/>
        </authorList>
    </citation>
    <scope>NUCLEOTIDE SEQUENCE [LARGE SCALE GENOMIC DNA]</scope>
    <source>
        <strain evidence="2">MY3</strain>
    </source>
</reference>
<dbReference type="OrthoDB" id="373835at2157"/>
<accession>A0A654LZJ9</accession>
<dbReference type="KEGG" id="taa:NMY3_02008"/>
<proteinExistence type="predicted"/>
<dbReference type="AlphaFoldDB" id="A0A654LZJ9"/>
<dbReference type="Proteomes" id="UP000058925">
    <property type="component" value="Chromosome"/>
</dbReference>
<evidence type="ECO:0000313" key="1">
    <source>
        <dbReference type="EMBL" id="ALI36210.1"/>
    </source>
</evidence>
<protein>
    <recommendedName>
        <fullName evidence="3">Cthe-2314-like HEPN domain-containing protein</fullName>
    </recommendedName>
</protein>
<sequence length="247" mass="28770">MGNKIFDLHTLEVKLFNKAAETAMNISNNNFDWKRDIRYTTYNRLSSVIRFAKLSVIFRDQCLEKDDWWNPNYDIYFSYLDPYDDSNVYDKATMRFLRRQTISNDFIKTMIVGLYASSFSILDSRVRVFYNYLLNPSEKGELIEGNISKLIEKILDFLNLNSKSGCIELFRNVRNTIHNNGVYTQDDDTVDCGGISYKFEKGNPPNYGDSLDLLILTILPEVVEILDKIISRLLVERIIVDPFATEN</sequence>
<gene>
    <name evidence="1" type="ORF">NMY3_02008</name>
</gene>
<keyword evidence="2" id="KW-1185">Reference proteome</keyword>
<dbReference type="GeneID" id="60421991"/>
<evidence type="ECO:0000313" key="2">
    <source>
        <dbReference type="Proteomes" id="UP000058925"/>
    </source>
</evidence>